<dbReference type="RefSeq" id="WP_216457324.1">
    <property type="nucleotide sequence ID" value="NZ_JAHLQL010000004.1"/>
</dbReference>
<protein>
    <submittedName>
        <fullName evidence="4">LCP family protein</fullName>
    </submittedName>
</protein>
<evidence type="ECO:0000259" key="3">
    <source>
        <dbReference type="Pfam" id="PF03816"/>
    </source>
</evidence>
<organism evidence="4 5">
    <name type="scientific">Clostridium simiarum</name>
    <dbReference type="NCBI Taxonomy" id="2841506"/>
    <lineage>
        <taxon>Bacteria</taxon>
        <taxon>Bacillati</taxon>
        <taxon>Bacillota</taxon>
        <taxon>Clostridia</taxon>
        <taxon>Eubacteriales</taxon>
        <taxon>Clostridiaceae</taxon>
        <taxon>Clostridium</taxon>
    </lineage>
</organism>
<dbReference type="Proteomes" id="UP000736583">
    <property type="component" value="Unassembled WGS sequence"/>
</dbReference>
<dbReference type="InterPro" id="IPR050922">
    <property type="entry name" value="LytR/CpsA/Psr_CW_biosynth"/>
</dbReference>
<dbReference type="PANTHER" id="PTHR33392">
    <property type="entry name" value="POLYISOPRENYL-TEICHOIC ACID--PEPTIDOGLYCAN TEICHOIC ACID TRANSFERASE TAGU"/>
    <property type="match status" value="1"/>
</dbReference>
<gene>
    <name evidence="4" type="ORF">KQI89_12390</name>
</gene>
<feature type="transmembrane region" description="Helical" evidence="2">
    <location>
        <begin position="12"/>
        <end position="33"/>
    </location>
</feature>
<reference evidence="4 5" key="1">
    <citation type="submission" date="2021-06" db="EMBL/GenBank/DDBJ databases">
        <authorList>
            <person name="Sun Q."/>
            <person name="Li D."/>
        </authorList>
    </citation>
    <scope>NUCLEOTIDE SEQUENCE [LARGE SCALE GENOMIC DNA]</scope>
    <source>
        <strain evidence="4 5">MSJ-4</strain>
    </source>
</reference>
<comment type="caution">
    <text evidence="4">The sequence shown here is derived from an EMBL/GenBank/DDBJ whole genome shotgun (WGS) entry which is preliminary data.</text>
</comment>
<keyword evidence="2" id="KW-1133">Transmembrane helix</keyword>
<evidence type="ECO:0000313" key="5">
    <source>
        <dbReference type="Proteomes" id="UP000736583"/>
    </source>
</evidence>
<dbReference type="PANTHER" id="PTHR33392:SF6">
    <property type="entry name" value="POLYISOPRENYL-TEICHOIC ACID--PEPTIDOGLYCAN TEICHOIC ACID TRANSFERASE TAGU"/>
    <property type="match status" value="1"/>
</dbReference>
<feature type="domain" description="Cell envelope-related transcriptional attenuator" evidence="3">
    <location>
        <begin position="86"/>
        <end position="242"/>
    </location>
</feature>
<accession>A0ABS6F2E4</accession>
<proteinExistence type="inferred from homology"/>
<sequence>MRKKKKRGFLGRLICFILIVALFSSAFFTYFGYLQFKKVKNVKLPKSDEELKIDSDRNNIAGEDLGKRHNVKNILLLGVDKQEDASDSIIVFSLDSTSNTVKMSSLMRDSYIEFGKDKINKLNYAYHYGGPELAVKTVNENYKLDIRDYIKVDFGSLDKIVDAFGGVDIEVKKEELKLLNDYVWEIASIEKTEPKYLKAAGVQRLNGQQAVAYCRIRYVGKNDEERTERQRRVLKSLFSRVKDISPTSYPQLLSDISSYIETSLDYNELLFMAPKIVLYGSKDIKETRVPYDGLKSDATIKGIYYLKWDVEKNLQKFHKFLYFE</sequence>
<name>A0ABS6F2E4_9CLOT</name>
<dbReference type="EMBL" id="JAHLQL010000004">
    <property type="protein sequence ID" value="MBU5592555.1"/>
    <property type="molecule type" value="Genomic_DNA"/>
</dbReference>
<comment type="similarity">
    <text evidence="1">Belongs to the LytR/CpsA/Psr (LCP) family.</text>
</comment>
<evidence type="ECO:0000313" key="4">
    <source>
        <dbReference type="EMBL" id="MBU5592555.1"/>
    </source>
</evidence>
<keyword evidence="5" id="KW-1185">Reference proteome</keyword>
<dbReference type="InterPro" id="IPR004474">
    <property type="entry name" value="LytR_CpsA_psr"/>
</dbReference>
<keyword evidence="2" id="KW-0472">Membrane</keyword>
<keyword evidence="2" id="KW-0812">Transmembrane</keyword>
<dbReference type="Pfam" id="PF03816">
    <property type="entry name" value="LytR_cpsA_psr"/>
    <property type="match status" value="1"/>
</dbReference>
<evidence type="ECO:0000256" key="2">
    <source>
        <dbReference type="SAM" id="Phobius"/>
    </source>
</evidence>
<evidence type="ECO:0000256" key="1">
    <source>
        <dbReference type="ARBA" id="ARBA00006068"/>
    </source>
</evidence>
<dbReference type="NCBIfam" id="TIGR00350">
    <property type="entry name" value="lytR_cpsA_psr"/>
    <property type="match status" value="1"/>
</dbReference>